<comment type="caution">
    <text evidence="1">The sequence shown here is derived from an EMBL/GenBank/DDBJ whole genome shotgun (WGS) entry which is preliminary data.</text>
</comment>
<reference evidence="1 2" key="1">
    <citation type="submission" date="2013-11" db="EMBL/GenBank/DDBJ databases">
        <title>Draft genome sequence and annotation of the entomopathogenic bacterium, Xenorhabdus cabanillasi strain JM26.</title>
        <authorList>
            <person name="Gualtieri M."/>
            <person name="Ogier J.C."/>
            <person name="Pages S."/>
            <person name="Givaudan A."/>
            <person name="Gaudriault S."/>
        </authorList>
    </citation>
    <scope>NUCLEOTIDE SEQUENCE [LARGE SCALE GENOMIC DNA]</scope>
    <source>
        <strain evidence="1 2">JM26</strain>
    </source>
</reference>
<name>W1J7U8_9GAMM</name>
<evidence type="ECO:0000313" key="2">
    <source>
        <dbReference type="Proteomes" id="UP000019197"/>
    </source>
</evidence>
<dbReference type="AlphaFoldDB" id="W1J7U8"/>
<dbReference type="EMBL" id="CBXE010000464">
    <property type="protein sequence ID" value="CDL86809.1"/>
    <property type="molecule type" value="Genomic_DNA"/>
</dbReference>
<organism evidence="1 2">
    <name type="scientific">Xenorhabdus cabanillasii JM26</name>
    <dbReference type="NCBI Taxonomy" id="1427517"/>
    <lineage>
        <taxon>Bacteria</taxon>
        <taxon>Pseudomonadati</taxon>
        <taxon>Pseudomonadota</taxon>
        <taxon>Gammaproteobacteria</taxon>
        <taxon>Enterobacterales</taxon>
        <taxon>Morganellaceae</taxon>
        <taxon>Xenorhabdus</taxon>
    </lineage>
</organism>
<dbReference type="Proteomes" id="UP000019197">
    <property type="component" value="Unassembled WGS sequence"/>
</dbReference>
<evidence type="ECO:0000313" key="1">
    <source>
        <dbReference type="EMBL" id="CDL86809.1"/>
    </source>
</evidence>
<gene>
    <name evidence="1" type="ORF">XCR1_70006</name>
</gene>
<proteinExistence type="predicted"/>
<sequence>MFTIYIQITVYSCFITLNNSKNKLIGENVIYSDNRHKYFHSEIPNNIRINDNDLHNNFSINVDSFFLYSKTVPIIKLCPLQCFRNYTNDISYLFSYVCFPFWASSSCSFGASASFHHFLWLYRSSTITLSDLFHLL</sequence>
<protein>
    <submittedName>
        <fullName evidence="1">Uncharacterized protein</fullName>
    </submittedName>
</protein>
<accession>W1J7U8</accession>